<keyword evidence="3" id="KW-1185">Reference proteome</keyword>
<dbReference type="GeneID" id="59344723"/>
<proteinExistence type="predicted"/>
<dbReference type="OrthoDB" id="2965956at2759"/>
<evidence type="ECO:0000313" key="2">
    <source>
        <dbReference type="EMBL" id="KAF7307480.1"/>
    </source>
</evidence>
<reference evidence="2" key="1">
    <citation type="submission" date="2020-05" db="EMBL/GenBank/DDBJ databases">
        <title>Mycena genomes resolve the evolution of fungal bioluminescence.</title>
        <authorList>
            <person name="Tsai I.J."/>
        </authorList>
    </citation>
    <scope>NUCLEOTIDE SEQUENCE</scope>
    <source>
        <strain evidence="2">171206Taipei</strain>
    </source>
</reference>
<protein>
    <submittedName>
        <fullName evidence="2">Uncharacterized protein</fullName>
    </submittedName>
</protein>
<dbReference type="RefSeq" id="XP_037222499.1">
    <property type="nucleotide sequence ID" value="XM_037362207.1"/>
</dbReference>
<sequence length="351" mass="38950">MGSPPQEWDVWEFSNESVLHSPLTPASHPLIFSALFNLRTWLFSDPLGLHTLTHLTFGRDANVPWESAVFAERRDAIRRWLHDDPPRIDFTDDGTASISDTIPGSSQKLVRIRIARSILRAILKLEAGIEHEDDGDISAGIPPQLWIVLFLFERTILHELAHAARCLFSVPAKPLHARDREECGWEMEAITGGAVHVYMTGQEGVRNLEGSRIIGLALQTGRNPDVWRCVDLNQRDLLKKLASVDWRYIEWDLARMPQTVNFHATSVICSGGEVATPCSVWANLEEGCARAFTQTESVASPSLSHVSAGFSDLSVTLTDQRGRAYVVHSREGSSSPASATAWPPARKWGTS</sequence>
<evidence type="ECO:0000256" key="1">
    <source>
        <dbReference type="SAM" id="MobiDB-lite"/>
    </source>
</evidence>
<dbReference type="AlphaFoldDB" id="A0A8H6T0Z3"/>
<evidence type="ECO:0000313" key="3">
    <source>
        <dbReference type="Proteomes" id="UP000636479"/>
    </source>
</evidence>
<feature type="region of interest" description="Disordered" evidence="1">
    <location>
        <begin position="328"/>
        <end position="351"/>
    </location>
</feature>
<name>A0A8H6T0Z3_9AGAR</name>
<organism evidence="2 3">
    <name type="scientific">Mycena indigotica</name>
    <dbReference type="NCBI Taxonomy" id="2126181"/>
    <lineage>
        <taxon>Eukaryota</taxon>
        <taxon>Fungi</taxon>
        <taxon>Dikarya</taxon>
        <taxon>Basidiomycota</taxon>
        <taxon>Agaricomycotina</taxon>
        <taxon>Agaricomycetes</taxon>
        <taxon>Agaricomycetidae</taxon>
        <taxon>Agaricales</taxon>
        <taxon>Marasmiineae</taxon>
        <taxon>Mycenaceae</taxon>
        <taxon>Mycena</taxon>
    </lineage>
</organism>
<dbReference type="Proteomes" id="UP000636479">
    <property type="component" value="Unassembled WGS sequence"/>
</dbReference>
<comment type="caution">
    <text evidence="2">The sequence shown here is derived from an EMBL/GenBank/DDBJ whole genome shotgun (WGS) entry which is preliminary data.</text>
</comment>
<accession>A0A8H6T0Z3</accession>
<dbReference type="EMBL" id="JACAZF010000004">
    <property type="protein sequence ID" value="KAF7307480.1"/>
    <property type="molecule type" value="Genomic_DNA"/>
</dbReference>
<gene>
    <name evidence="2" type="ORF">MIND_00542500</name>
</gene>
<feature type="compositionally biased region" description="Low complexity" evidence="1">
    <location>
        <begin position="333"/>
        <end position="345"/>
    </location>
</feature>